<dbReference type="EnsemblFungi" id="PTTG_26856-t43_1">
    <property type="protein sequence ID" value="PTTG_26856-t43_1-p1"/>
    <property type="gene ID" value="PTTG_26856"/>
</dbReference>
<name>A0A180GR59_PUCT1</name>
<dbReference type="AlphaFoldDB" id="A0A180GR59"/>
<organism evidence="1">
    <name type="scientific">Puccinia triticina (isolate 1-1 / race 1 (BBBD))</name>
    <name type="common">Brown leaf rust fungus</name>
    <dbReference type="NCBI Taxonomy" id="630390"/>
    <lineage>
        <taxon>Eukaryota</taxon>
        <taxon>Fungi</taxon>
        <taxon>Dikarya</taxon>
        <taxon>Basidiomycota</taxon>
        <taxon>Pucciniomycotina</taxon>
        <taxon>Pucciniomycetes</taxon>
        <taxon>Pucciniales</taxon>
        <taxon>Pucciniaceae</taxon>
        <taxon>Puccinia</taxon>
    </lineage>
</organism>
<reference evidence="1" key="1">
    <citation type="submission" date="2009-11" db="EMBL/GenBank/DDBJ databases">
        <authorList>
            <consortium name="The Broad Institute Genome Sequencing Platform"/>
            <person name="Ward D."/>
            <person name="Feldgarden M."/>
            <person name="Earl A."/>
            <person name="Young S.K."/>
            <person name="Zeng Q."/>
            <person name="Koehrsen M."/>
            <person name="Alvarado L."/>
            <person name="Berlin A."/>
            <person name="Bochicchio J."/>
            <person name="Borenstein D."/>
            <person name="Chapman S.B."/>
            <person name="Chen Z."/>
            <person name="Engels R."/>
            <person name="Freedman E."/>
            <person name="Gellesch M."/>
            <person name="Goldberg J."/>
            <person name="Griggs A."/>
            <person name="Gujja S."/>
            <person name="Heilman E."/>
            <person name="Heiman D."/>
            <person name="Hepburn T."/>
            <person name="Howarth C."/>
            <person name="Jen D."/>
            <person name="Larson L."/>
            <person name="Lewis B."/>
            <person name="Mehta T."/>
            <person name="Park D."/>
            <person name="Pearson M."/>
            <person name="Roberts A."/>
            <person name="Saif S."/>
            <person name="Shea T."/>
            <person name="Shenoy N."/>
            <person name="Sisk P."/>
            <person name="Stolte C."/>
            <person name="Sykes S."/>
            <person name="Thomson T."/>
            <person name="Walk T."/>
            <person name="White J."/>
            <person name="Yandava C."/>
            <person name="Izard J."/>
            <person name="Baranova O.V."/>
            <person name="Blanton J.M."/>
            <person name="Tanner A.C."/>
            <person name="Dewhirst F.E."/>
            <person name="Haas B."/>
            <person name="Nusbaum C."/>
            <person name="Birren B."/>
        </authorList>
    </citation>
    <scope>NUCLEOTIDE SEQUENCE [LARGE SCALE GENOMIC DNA]</scope>
    <source>
        <strain evidence="1">1-1 BBBD Race 1</strain>
    </source>
</reference>
<evidence type="ECO:0000313" key="3">
    <source>
        <dbReference type="Proteomes" id="UP000005240"/>
    </source>
</evidence>
<dbReference type="Proteomes" id="UP000005240">
    <property type="component" value="Unassembled WGS sequence"/>
</dbReference>
<proteinExistence type="predicted"/>
<keyword evidence="3" id="KW-1185">Reference proteome</keyword>
<reference evidence="1" key="2">
    <citation type="submission" date="2016-05" db="EMBL/GenBank/DDBJ databases">
        <title>Comparative analysis highlights variable genome content of wheat rusts and divergence of the mating loci.</title>
        <authorList>
            <person name="Cuomo C.A."/>
            <person name="Bakkeren G."/>
            <person name="Szabo L."/>
            <person name="Khalil H."/>
            <person name="Joly D."/>
            <person name="Goldberg J."/>
            <person name="Young S."/>
            <person name="Zeng Q."/>
            <person name="Fellers J."/>
        </authorList>
    </citation>
    <scope>NUCLEOTIDE SEQUENCE [LARGE SCALE GENOMIC DNA]</scope>
    <source>
        <strain evidence="1">1-1 BBBD Race 1</strain>
    </source>
</reference>
<reference evidence="2 3" key="3">
    <citation type="journal article" date="2017" name="G3 (Bethesda)">
        <title>Comparative analysis highlights variable genome content of wheat rusts and divergence of the mating loci.</title>
        <authorList>
            <person name="Cuomo C.A."/>
            <person name="Bakkeren G."/>
            <person name="Khalil H.B."/>
            <person name="Panwar V."/>
            <person name="Joly D."/>
            <person name="Linning R."/>
            <person name="Sakthikumar S."/>
            <person name="Song X."/>
            <person name="Adiconis X."/>
            <person name="Fan L."/>
            <person name="Goldberg J.M."/>
            <person name="Levin J.Z."/>
            <person name="Young S."/>
            <person name="Zeng Q."/>
            <person name="Anikster Y."/>
            <person name="Bruce M."/>
            <person name="Wang M."/>
            <person name="Yin C."/>
            <person name="McCallum B."/>
            <person name="Szabo L.J."/>
            <person name="Hulbert S."/>
            <person name="Chen X."/>
            <person name="Fellers J.P."/>
        </authorList>
    </citation>
    <scope>NUCLEOTIDE SEQUENCE</scope>
    <source>
        <strain evidence="3">Isolate 1-1 / race 1 (BBBD)</strain>
        <strain evidence="2">isolate 1-1 / race 1 (BBBD)</strain>
    </source>
</reference>
<protein>
    <submittedName>
        <fullName evidence="1 2">Uncharacterized protein</fullName>
    </submittedName>
</protein>
<gene>
    <name evidence="1" type="ORF">PTTG_26856</name>
</gene>
<sequence length="59" mass="6462">MKWRMCGMDVSGQNSQTWKTEVGSTQANQETLYLACISTGLTLKGHKILGSTIQSELLS</sequence>
<evidence type="ECO:0000313" key="2">
    <source>
        <dbReference type="EnsemblFungi" id="PTTG_26856-t43_1-p1"/>
    </source>
</evidence>
<dbReference type="EMBL" id="ADAS02000035">
    <property type="protein sequence ID" value="OAV94879.1"/>
    <property type="molecule type" value="Genomic_DNA"/>
</dbReference>
<accession>A0A180GR59</accession>
<reference evidence="2" key="4">
    <citation type="submission" date="2025-05" db="UniProtKB">
        <authorList>
            <consortium name="EnsemblFungi"/>
        </authorList>
    </citation>
    <scope>IDENTIFICATION</scope>
    <source>
        <strain evidence="2">isolate 1-1 / race 1 (BBBD)</strain>
    </source>
</reference>
<evidence type="ECO:0000313" key="1">
    <source>
        <dbReference type="EMBL" id="OAV94879.1"/>
    </source>
</evidence>
<dbReference type="VEuPathDB" id="FungiDB:PTTG_26856"/>